<proteinExistence type="predicted"/>
<dbReference type="EMBL" id="JASBWS010000004">
    <property type="protein sequence ID" value="KAJ9116165.1"/>
    <property type="molecule type" value="Genomic_DNA"/>
</dbReference>
<evidence type="ECO:0000313" key="1">
    <source>
        <dbReference type="EMBL" id="KAJ9116165.1"/>
    </source>
</evidence>
<name>A0ACC2WXX2_9TREE</name>
<organism evidence="1 2">
    <name type="scientific">Naganishia adeliensis</name>
    <dbReference type="NCBI Taxonomy" id="92952"/>
    <lineage>
        <taxon>Eukaryota</taxon>
        <taxon>Fungi</taxon>
        <taxon>Dikarya</taxon>
        <taxon>Basidiomycota</taxon>
        <taxon>Agaricomycotina</taxon>
        <taxon>Tremellomycetes</taxon>
        <taxon>Filobasidiales</taxon>
        <taxon>Filobasidiaceae</taxon>
        <taxon>Naganishia</taxon>
    </lineage>
</organism>
<comment type="caution">
    <text evidence="1">The sequence shown here is derived from an EMBL/GenBank/DDBJ whole genome shotgun (WGS) entry which is preliminary data.</text>
</comment>
<reference evidence="1" key="1">
    <citation type="submission" date="2023-04" db="EMBL/GenBank/DDBJ databases">
        <title>Draft Genome sequencing of Naganishia species isolated from polar environments using Oxford Nanopore Technology.</title>
        <authorList>
            <person name="Leo P."/>
            <person name="Venkateswaran K."/>
        </authorList>
    </citation>
    <scope>NUCLEOTIDE SEQUENCE</scope>
    <source>
        <strain evidence="1">MNA-CCFEE 5262</strain>
    </source>
</reference>
<evidence type="ECO:0000313" key="2">
    <source>
        <dbReference type="Proteomes" id="UP001230649"/>
    </source>
</evidence>
<keyword evidence="2" id="KW-1185">Reference proteome</keyword>
<dbReference type="Proteomes" id="UP001230649">
    <property type="component" value="Unassembled WGS sequence"/>
</dbReference>
<gene>
    <name evidence="1" type="ORF">QFC20_000845</name>
</gene>
<sequence>MPESTTGLAASAGGKYDAVTPPKPSLLPADIVNQLAVNLDQEIETHGENADIEALLAYQRTAHYLAAAQIFLRSNALLTKPLAKGDVKHRLLGHSGTSGGLIFAYSHANYAIRKGEGKEGCPQVLFVTGPGHGAPAILACLYMEGSITRFYPEYPLSTTGAESFITRFSTPAGFASHVNAETPGSIHEGGELGYALAVSWGAVMDKPDLVTVCVVGDGEAETGPTATAWHSHKYIDPAESGACLPIVSINGYKIGERTIYGTMDDLELITLFVGYGYQPRIVDYGAAQSSPERDVKVNKDMAVSMDWALGEIKKIQNAARTGNPIDKPRWPVILLRTPKGWSGPKKLGDNVIEGNWRSHQVPLPQAGKDDEQFGLLKDWLESYQIHELINMSFTSSESGAHDASSAAQGLISETALRIVPRDIERRMGMIAESYKGYMPLDLGDWKEFAQEADQEFSAMKAVGALLADTIKRNPETFRMFSPDEITSNKLDAALEVSHRNFQWDPETAHSGGRVIEMLSEHTLQGFLQGYTLTGRHAIFPSYESFLGIVTTMIEQYSKFLKMAAETKWRGDVASLNYIETSTLWRQEHNGYSHQNPGLIGALMSFGARKNSQCVRIYFPADANSATCVMAHCLRSKNLVNLIVGAKAPTQVWLDVEETERHCVAGASIWRKYSTDDGMKPDIVLVGIGVEVTHEVIAASALLRSEGVRVRVVNVVDLMILGEYGQHPHALTEDAFNSLFTADKPVLINFHGYPKEVAALLFPRKSHVARSRFIVHGYEEEGSTTTPFSMLRVNHATRFDLASEAVAMVAAMQPDHPVSTRSHVLGSNWKHELRKHEKYTLEYGEDPDWTEKIPEVKA</sequence>
<accession>A0ACC2WXX2</accession>
<protein>
    <submittedName>
        <fullName evidence="1">Uncharacterized protein</fullName>
    </submittedName>
</protein>